<reference evidence="7 8" key="1">
    <citation type="submission" date="2019-01" db="EMBL/GenBank/DDBJ databases">
        <title>Nuclear Genome Assembly of the Microalgal Biofuel strain Nannochloropsis salina CCMP1776.</title>
        <authorList>
            <person name="Hovde B."/>
        </authorList>
    </citation>
    <scope>NUCLEOTIDE SEQUENCE [LARGE SCALE GENOMIC DNA]</scope>
    <source>
        <strain evidence="7 8">CCMP1776</strain>
    </source>
</reference>
<protein>
    <recommendedName>
        <fullName evidence="6">Peptidase M20 dimerisation domain-containing protein</fullName>
    </recommendedName>
</protein>
<dbReference type="OrthoDB" id="186153at2759"/>
<organism evidence="7 8">
    <name type="scientific">Nannochloropsis salina CCMP1776</name>
    <dbReference type="NCBI Taxonomy" id="1027361"/>
    <lineage>
        <taxon>Eukaryota</taxon>
        <taxon>Sar</taxon>
        <taxon>Stramenopiles</taxon>
        <taxon>Ochrophyta</taxon>
        <taxon>Eustigmatophyceae</taxon>
        <taxon>Eustigmatales</taxon>
        <taxon>Monodopsidaceae</taxon>
        <taxon>Microchloropsis</taxon>
        <taxon>Microchloropsis salina</taxon>
    </lineage>
</organism>
<dbReference type="PANTHER" id="PTHR43808:SF8">
    <property type="entry name" value="PEPTIDASE M20 DIMERISATION DOMAIN-CONTAINING PROTEIN"/>
    <property type="match status" value="1"/>
</dbReference>
<name>A0A4D9D6V3_9STRA</name>
<dbReference type="InterPro" id="IPR050072">
    <property type="entry name" value="Peptidase_M20A"/>
</dbReference>
<evidence type="ECO:0000256" key="1">
    <source>
        <dbReference type="ARBA" id="ARBA00001947"/>
    </source>
</evidence>
<gene>
    <name evidence="7" type="ORF">NSK_004329</name>
</gene>
<dbReference type="InterPro" id="IPR001261">
    <property type="entry name" value="ArgE/DapE_CS"/>
</dbReference>
<dbReference type="PROSITE" id="PS00758">
    <property type="entry name" value="ARGE_DAPE_CPG2_1"/>
    <property type="match status" value="1"/>
</dbReference>
<dbReference type="GO" id="GO:0016787">
    <property type="term" value="F:hydrolase activity"/>
    <property type="evidence" value="ECO:0007669"/>
    <property type="project" value="UniProtKB-KW"/>
</dbReference>
<comment type="caution">
    <text evidence="7">The sequence shown here is derived from an EMBL/GenBank/DDBJ whole genome shotgun (WGS) entry which is preliminary data.</text>
</comment>
<dbReference type="InterPro" id="IPR002933">
    <property type="entry name" value="Peptidase_M20"/>
</dbReference>
<comment type="cofactor">
    <cofactor evidence="1">
        <name>Zn(2+)</name>
        <dbReference type="ChEBI" id="CHEBI:29105"/>
    </cofactor>
</comment>
<dbReference type="AlphaFoldDB" id="A0A4D9D6V3"/>
<comment type="similarity">
    <text evidence="2">Belongs to the peptidase M20A family.</text>
</comment>
<proteinExistence type="inferred from homology"/>
<dbReference type="Gene3D" id="3.30.70.360">
    <property type="match status" value="1"/>
</dbReference>
<dbReference type="EMBL" id="SDOX01000019">
    <property type="protein sequence ID" value="TFJ84338.1"/>
    <property type="molecule type" value="Genomic_DNA"/>
</dbReference>
<dbReference type="Proteomes" id="UP000355283">
    <property type="component" value="Unassembled WGS sequence"/>
</dbReference>
<dbReference type="InterPro" id="IPR036264">
    <property type="entry name" value="Bact_exopeptidase_dim_dom"/>
</dbReference>
<dbReference type="Pfam" id="PF01546">
    <property type="entry name" value="Peptidase_M20"/>
    <property type="match status" value="1"/>
</dbReference>
<dbReference type="Pfam" id="PF07687">
    <property type="entry name" value="M20_dimer"/>
    <property type="match status" value="1"/>
</dbReference>
<evidence type="ECO:0000259" key="6">
    <source>
        <dbReference type="Pfam" id="PF07687"/>
    </source>
</evidence>
<evidence type="ECO:0000313" key="8">
    <source>
        <dbReference type="Proteomes" id="UP000355283"/>
    </source>
</evidence>
<keyword evidence="8" id="KW-1185">Reference proteome</keyword>
<keyword evidence="4" id="KW-0378">Hydrolase</keyword>
<evidence type="ECO:0000256" key="2">
    <source>
        <dbReference type="ARBA" id="ARBA00006247"/>
    </source>
</evidence>
<dbReference type="GO" id="GO:0046872">
    <property type="term" value="F:metal ion binding"/>
    <property type="evidence" value="ECO:0007669"/>
    <property type="project" value="UniProtKB-KW"/>
</dbReference>
<keyword evidence="3" id="KW-0479">Metal-binding</keyword>
<evidence type="ECO:0000313" key="7">
    <source>
        <dbReference type="EMBL" id="TFJ84338.1"/>
    </source>
</evidence>
<dbReference type="Gene3D" id="3.40.630.10">
    <property type="entry name" value="Zn peptidases"/>
    <property type="match status" value="1"/>
</dbReference>
<feature type="domain" description="Peptidase M20 dimerisation" evidence="6">
    <location>
        <begin position="186"/>
        <end position="284"/>
    </location>
</feature>
<dbReference type="SUPFAM" id="SSF53187">
    <property type="entry name" value="Zn-dependent exopeptidases"/>
    <property type="match status" value="1"/>
</dbReference>
<dbReference type="InterPro" id="IPR011650">
    <property type="entry name" value="Peptidase_M20_dimer"/>
</dbReference>
<sequence length="393" mass="42454">MLPDIDERNEDSPGEAVIRLAESLINIESLSGSEHAMAHALKGWLIKRGWEVVLQPVPPALGHEEEGERWNVYAFRPGTGVARRDKGPKVLLNSHIDTVPPFYSATVDRQNGVIRGRGACDTKGILAAQLLAAQRLVESGQAADLGLLYVVSEETDHSGMKQANSLNLRPNFLLVGEPTESKMIRSQKGLLKLRLLSHGVSCHSGYPSLGKSAIDPLVDALQDLKRAHWPQNEELGATTLNIGLLKGGHAANALAAEAEATLVFRLITPPEQVLETVRATVGDRADVEVITANTPVQLNTLEGYATDVACFNTDIAYFDLREPTAQAFLMGPGSILDAHSDHELIQIPELQRAVAYYEEILLRLLKGPRGSTQRVASQAAESVGASVVDARAL</sequence>
<accession>A0A4D9D6V3</accession>
<keyword evidence="5" id="KW-0862">Zinc</keyword>
<dbReference type="PANTHER" id="PTHR43808">
    <property type="entry name" value="ACETYLORNITHINE DEACETYLASE"/>
    <property type="match status" value="1"/>
</dbReference>
<dbReference type="SUPFAM" id="SSF55031">
    <property type="entry name" value="Bacterial exopeptidase dimerisation domain"/>
    <property type="match status" value="1"/>
</dbReference>
<evidence type="ECO:0000256" key="5">
    <source>
        <dbReference type="ARBA" id="ARBA00022833"/>
    </source>
</evidence>
<evidence type="ECO:0000256" key="4">
    <source>
        <dbReference type="ARBA" id="ARBA00022801"/>
    </source>
</evidence>
<evidence type="ECO:0000256" key="3">
    <source>
        <dbReference type="ARBA" id="ARBA00022723"/>
    </source>
</evidence>